<reference evidence="2 3" key="1">
    <citation type="submission" date="2024-04" db="EMBL/GenBank/DDBJ databases">
        <authorList>
            <person name="Fracassetti M."/>
        </authorList>
    </citation>
    <scope>NUCLEOTIDE SEQUENCE [LARGE SCALE GENOMIC DNA]</scope>
</reference>
<feature type="compositionally biased region" description="Acidic residues" evidence="1">
    <location>
        <begin position="45"/>
        <end position="55"/>
    </location>
</feature>
<dbReference type="AlphaFoldDB" id="A0AAV2E864"/>
<accession>A0AAV2E864</accession>
<sequence length="144" mass="16417">MNRSNPTPLAPLDEDLNRTLRHLARERELVEARRRIEEEILVEEGVDSKEEESEAEMAANQPAQGAAVEEQRRTMGYYMDPRPTNIQLAIRHPPVAANNFEIKHTLVTMIQNSALFHGLSNESLMEHVQHFIVLAWSLKINGVP</sequence>
<gene>
    <name evidence="2" type="ORF">LTRI10_LOCUS23486</name>
</gene>
<keyword evidence="3" id="KW-1185">Reference proteome</keyword>
<evidence type="ECO:0000256" key="1">
    <source>
        <dbReference type="SAM" id="MobiDB-lite"/>
    </source>
</evidence>
<organism evidence="2 3">
    <name type="scientific">Linum trigynum</name>
    <dbReference type="NCBI Taxonomy" id="586398"/>
    <lineage>
        <taxon>Eukaryota</taxon>
        <taxon>Viridiplantae</taxon>
        <taxon>Streptophyta</taxon>
        <taxon>Embryophyta</taxon>
        <taxon>Tracheophyta</taxon>
        <taxon>Spermatophyta</taxon>
        <taxon>Magnoliopsida</taxon>
        <taxon>eudicotyledons</taxon>
        <taxon>Gunneridae</taxon>
        <taxon>Pentapetalae</taxon>
        <taxon>rosids</taxon>
        <taxon>fabids</taxon>
        <taxon>Malpighiales</taxon>
        <taxon>Linaceae</taxon>
        <taxon>Linum</taxon>
    </lineage>
</organism>
<dbReference type="Proteomes" id="UP001497516">
    <property type="component" value="Chromosome 4"/>
</dbReference>
<proteinExistence type="predicted"/>
<evidence type="ECO:0000313" key="3">
    <source>
        <dbReference type="Proteomes" id="UP001497516"/>
    </source>
</evidence>
<feature type="region of interest" description="Disordered" evidence="1">
    <location>
        <begin position="45"/>
        <end position="69"/>
    </location>
</feature>
<dbReference type="EMBL" id="OZ034817">
    <property type="protein sequence ID" value="CAL1382146.1"/>
    <property type="molecule type" value="Genomic_DNA"/>
</dbReference>
<name>A0AAV2E864_9ROSI</name>
<protein>
    <submittedName>
        <fullName evidence="2">Uncharacterized protein</fullName>
    </submittedName>
</protein>
<evidence type="ECO:0000313" key="2">
    <source>
        <dbReference type="EMBL" id="CAL1382146.1"/>
    </source>
</evidence>